<dbReference type="Pfam" id="PF03033">
    <property type="entry name" value="Glyco_transf_28"/>
    <property type="match status" value="1"/>
</dbReference>
<dbReference type="SUPFAM" id="SSF53756">
    <property type="entry name" value="UDP-Glycosyltransferase/glycogen phosphorylase"/>
    <property type="match status" value="1"/>
</dbReference>
<keyword evidence="2 4" id="KW-0808">Transferase</keyword>
<dbReference type="GO" id="GO:0050511">
    <property type="term" value="F:undecaprenyldiphospho-muramoylpentapeptide beta-N-acetylglucosaminyltransferase activity"/>
    <property type="evidence" value="ECO:0007669"/>
    <property type="project" value="TreeGrafter"/>
</dbReference>
<evidence type="ECO:0000256" key="1">
    <source>
        <dbReference type="ARBA" id="ARBA00022676"/>
    </source>
</evidence>
<dbReference type="Proteomes" id="UP000476281">
    <property type="component" value="Unassembled WGS sequence"/>
</dbReference>
<sequence>MNQPKRLMVMAGGTGGHVFPGLAVAHHLMEQGWQVRWLGTADRMEADLVPKHGIEIDFIRISGLRGKGIKAQLLAPVRIFNAWRQARAIMKRFKPCLLFPSG</sequence>
<protein>
    <submittedName>
        <fullName evidence="4">UDP-N-acetylglucosamine--N-acetylmuramyl-(Pentapeptide) pyrophosphoryl-undecaprenol N-acetylglucosamine transferase</fullName>
        <ecNumber evidence="4">2.4.1.227</ecNumber>
    </submittedName>
</protein>
<dbReference type="PANTHER" id="PTHR21015">
    <property type="entry name" value="UDP-N-ACETYLGLUCOSAMINE--N-ACETYLMURAMYL-(PENTAPEPTIDE) PYROPHOSPHORYL-UNDECAPRENOL N-ACETYLGLUCOSAMINE TRANSFERASE 1"/>
    <property type="match status" value="1"/>
</dbReference>
<dbReference type="InterPro" id="IPR004276">
    <property type="entry name" value="GlycoTrans_28_N"/>
</dbReference>
<evidence type="ECO:0000259" key="3">
    <source>
        <dbReference type="Pfam" id="PF03033"/>
    </source>
</evidence>
<keyword evidence="1 4" id="KW-0328">Glycosyltransferase</keyword>
<dbReference type="GO" id="GO:1901137">
    <property type="term" value="P:carbohydrate derivative biosynthetic process"/>
    <property type="evidence" value="ECO:0007669"/>
    <property type="project" value="UniProtKB-ARBA"/>
</dbReference>
<reference evidence="4 5" key="1">
    <citation type="submission" date="2019-09" db="EMBL/GenBank/DDBJ databases">
        <title>Reversal of blaTEM antimicrobial resistance by CRISPR-Cas9 in clinical E. coli and other Enterobacteriaceae strains.</title>
        <authorList>
            <person name="Tagliaferri T."/>
            <person name="Guimaraes N."/>
            <person name="Pereira M."/>
            <person name="Felicori L."/>
            <person name="Horz H.-P."/>
            <person name="Santos S."/>
            <person name="Mendes T."/>
        </authorList>
    </citation>
    <scope>NUCLEOTIDE SEQUENCE [LARGE SCALE GENOMIC DNA]</scope>
    <source>
        <strain evidence="4 5">E2_blaTEM_MG</strain>
    </source>
</reference>
<proteinExistence type="predicted"/>
<organism evidence="4 5">
    <name type="scientific">Enterobacter hormaechei</name>
    <dbReference type="NCBI Taxonomy" id="158836"/>
    <lineage>
        <taxon>Bacteria</taxon>
        <taxon>Pseudomonadati</taxon>
        <taxon>Pseudomonadota</taxon>
        <taxon>Gammaproteobacteria</taxon>
        <taxon>Enterobacterales</taxon>
        <taxon>Enterobacteriaceae</taxon>
        <taxon>Enterobacter</taxon>
        <taxon>Enterobacter cloacae complex</taxon>
    </lineage>
</organism>
<dbReference type="EMBL" id="WBSZ01001695">
    <property type="protein sequence ID" value="KAB2476704.1"/>
    <property type="molecule type" value="Genomic_DNA"/>
</dbReference>
<comment type="caution">
    <text evidence="4">The sequence shown here is derived from an EMBL/GenBank/DDBJ whole genome shotgun (WGS) entry which is preliminary data.</text>
</comment>
<evidence type="ECO:0000256" key="2">
    <source>
        <dbReference type="ARBA" id="ARBA00022679"/>
    </source>
</evidence>
<dbReference type="EC" id="2.4.1.227" evidence="4"/>
<accession>A0A6L3X5K6</accession>
<dbReference type="AlphaFoldDB" id="A0A6L3X5K6"/>
<dbReference type="GO" id="GO:0005975">
    <property type="term" value="P:carbohydrate metabolic process"/>
    <property type="evidence" value="ECO:0007669"/>
    <property type="project" value="InterPro"/>
</dbReference>
<evidence type="ECO:0000313" key="5">
    <source>
        <dbReference type="Proteomes" id="UP000476281"/>
    </source>
</evidence>
<dbReference type="CDD" id="cd03785">
    <property type="entry name" value="GT28_MurG"/>
    <property type="match status" value="1"/>
</dbReference>
<name>A0A6L3X5K6_9ENTR</name>
<gene>
    <name evidence="4" type="primary">murG</name>
    <name evidence="4" type="ORF">F9C29_28490</name>
</gene>
<feature type="non-terminal residue" evidence="4">
    <location>
        <position position="102"/>
    </location>
</feature>
<dbReference type="Gene3D" id="3.40.50.2000">
    <property type="entry name" value="Glycogen Phosphorylase B"/>
    <property type="match status" value="1"/>
</dbReference>
<feature type="domain" description="Glycosyltransferase family 28 N-terminal" evidence="3">
    <location>
        <begin position="8"/>
        <end position="100"/>
    </location>
</feature>
<dbReference type="PANTHER" id="PTHR21015:SF22">
    <property type="entry name" value="GLYCOSYLTRANSFERASE"/>
    <property type="match status" value="1"/>
</dbReference>
<evidence type="ECO:0000313" key="4">
    <source>
        <dbReference type="EMBL" id="KAB2476704.1"/>
    </source>
</evidence>